<comment type="caution">
    <text evidence="3">The sequence shown here is derived from an EMBL/GenBank/DDBJ whole genome shotgun (WGS) entry which is preliminary data.</text>
</comment>
<dbReference type="Proteomes" id="UP001216253">
    <property type="component" value="Unassembled WGS sequence"/>
</dbReference>
<dbReference type="EMBL" id="JARESE010000060">
    <property type="protein sequence ID" value="MDE8653396.1"/>
    <property type="molecule type" value="Genomic_DNA"/>
</dbReference>
<gene>
    <name evidence="3" type="ORF">PYV00_16985</name>
</gene>
<feature type="signal peptide" evidence="2">
    <location>
        <begin position="1"/>
        <end position="20"/>
    </location>
</feature>
<proteinExistence type="predicted"/>
<sequence>MKLKFLLSALLAAGAQPSLAAEPASGLGETAIEPAAAVTAVRRQELQRVADALTAEASAKTGVNTRDAVETIKARIKAMKRPSPSAEQPDCDDCPDKAVAPRPDSASQVRNRDCIDCVEEAILA</sequence>
<accession>A0ABT5WU37</accession>
<feature type="chain" id="PRO_5045447872" evidence="2">
    <location>
        <begin position="21"/>
        <end position="124"/>
    </location>
</feature>
<organism evidence="3 4">
    <name type="scientific">Novosphingobium album</name>
    <name type="common">ex Liu et al. 2023</name>
    <dbReference type="NCBI Taxonomy" id="3031130"/>
    <lineage>
        <taxon>Bacteria</taxon>
        <taxon>Pseudomonadati</taxon>
        <taxon>Pseudomonadota</taxon>
        <taxon>Alphaproteobacteria</taxon>
        <taxon>Sphingomonadales</taxon>
        <taxon>Sphingomonadaceae</taxon>
        <taxon>Novosphingobium</taxon>
    </lineage>
</organism>
<evidence type="ECO:0000313" key="4">
    <source>
        <dbReference type="Proteomes" id="UP001216253"/>
    </source>
</evidence>
<keyword evidence="4" id="KW-1185">Reference proteome</keyword>
<evidence type="ECO:0000313" key="3">
    <source>
        <dbReference type="EMBL" id="MDE8653396.1"/>
    </source>
</evidence>
<reference evidence="3 4" key="1">
    <citation type="submission" date="2023-03" db="EMBL/GenBank/DDBJ databases">
        <title>NovoSphingobium album sp. nov. isolated from polycyclic aromatic hydrocarbons- and heavy-metal polluted soil.</title>
        <authorList>
            <person name="Liu Z."/>
            <person name="Wang K."/>
        </authorList>
    </citation>
    <scope>NUCLEOTIDE SEQUENCE [LARGE SCALE GENOMIC DNA]</scope>
    <source>
        <strain evidence="3 4">H3SJ31-1</strain>
    </source>
</reference>
<dbReference type="RefSeq" id="WP_275229488.1">
    <property type="nucleotide sequence ID" value="NZ_JARESE010000060.1"/>
</dbReference>
<protein>
    <submittedName>
        <fullName evidence="3">Uncharacterized protein</fullName>
    </submittedName>
</protein>
<keyword evidence="2" id="KW-0732">Signal</keyword>
<evidence type="ECO:0000256" key="2">
    <source>
        <dbReference type="SAM" id="SignalP"/>
    </source>
</evidence>
<feature type="region of interest" description="Disordered" evidence="1">
    <location>
        <begin position="77"/>
        <end position="106"/>
    </location>
</feature>
<name>A0ABT5WU37_9SPHN</name>
<evidence type="ECO:0000256" key="1">
    <source>
        <dbReference type="SAM" id="MobiDB-lite"/>
    </source>
</evidence>